<evidence type="ECO:0000256" key="1">
    <source>
        <dbReference type="SAM" id="MobiDB-lite"/>
    </source>
</evidence>
<keyword evidence="4" id="KW-1185">Reference proteome</keyword>
<evidence type="ECO:0000259" key="2">
    <source>
        <dbReference type="Pfam" id="PF12680"/>
    </source>
</evidence>
<organism evidence="3 4">
    <name type="scientific">Kribbella lupini</name>
    <dbReference type="NCBI Taxonomy" id="291602"/>
    <lineage>
        <taxon>Bacteria</taxon>
        <taxon>Bacillati</taxon>
        <taxon>Actinomycetota</taxon>
        <taxon>Actinomycetes</taxon>
        <taxon>Propionibacteriales</taxon>
        <taxon>Kribbellaceae</taxon>
        <taxon>Kribbella</taxon>
    </lineage>
</organism>
<protein>
    <submittedName>
        <fullName evidence="3">Nuclear transport factor 2 family protein</fullName>
    </submittedName>
</protein>
<reference evidence="3 4" key="1">
    <citation type="journal article" date="2019" name="Int. J. Syst. Evol. Microbiol.">
        <title>The Global Catalogue of Microorganisms (GCM) 10K type strain sequencing project: providing services to taxonomists for standard genome sequencing and annotation.</title>
        <authorList>
            <consortium name="The Broad Institute Genomics Platform"/>
            <consortium name="The Broad Institute Genome Sequencing Center for Infectious Disease"/>
            <person name="Wu L."/>
            <person name="Ma J."/>
        </authorList>
    </citation>
    <scope>NUCLEOTIDE SEQUENCE [LARGE SCALE GENOMIC DNA]</scope>
    <source>
        <strain evidence="3 4">JCM 14303</strain>
    </source>
</reference>
<feature type="domain" description="SnoaL-like" evidence="2">
    <location>
        <begin position="21"/>
        <end position="115"/>
    </location>
</feature>
<dbReference type="EMBL" id="BAAANC010000002">
    <property type="protein sequence ID" value="GAA1541351.1"/>
    <property type="molecule type" value="Genomic_DNA"/>
</dbReference>
<feature type="region of interest" description="Disordered" evidence="1">
    <location>
        <begin position="124"/>
        <end position="145"/>
    </location>
</feature>
<gene>
    <name evidence="3" type="ORF">GCM10009741_50410</name>
</gene>
<dbReference type="Gene3D" id="3.10.450.50">
    <property type="match status" value="1"/>
</dbReference>
<feature type="compositionally biased region" description="Basic and acidic residues" evidence="1">
    <location>
        <begin position="127"/>
        <end position="145"/>
    </location>
</feature>
<comment type="caution">
    <text evidence="3">The sequence shown here is derived from an EMBL/GenBank/DDBJ whole genome shotgun (WGS) entry which is preliminary data.</text>
</comment>
<name>A0ABN2BHV7_9ACTN</name>
<dbReference type="InterPro" id="IPR032710">
    <property type="entry name" value="NTF2-like_dom_sf"/>
</dbReference>
<proteinExistence type="predicted"/>
<sequence length="145" mass="16115">MSVPGATVADMTATEDTRAVAERYFTTMNARAWSAFGALLTDDVRYELPQTGERITGRGNYLRFNQEYPGAWQLRVTRLLADGSTASASLLFTVGGRQLVAVVFLELRDGLIARVTDFWPEPYDAPPGRDHLTEQAVSEQDRFVP</sequence>
<dbReference type="Proteomes" id="UP001500363">
    <property type="component" value="Unassembled WGS sequence"/>
</dbReference>
<dbReference type="Pfam" id="PF12680">
    <property type="entry name" value="SnoaL_2"/>
    <property type="match status" value="1"/>
</dbReference>
<accession>A0ABN2BHV7</accession>
<evidence type="ECO:0000313" key="4">
    <source>
        <dbReference type="Proteomes" id="UP001500363"/>
    </source>
</evidence>
<dbReference type="InterPro" id="IPR037401">
    <property type="entry name" value="SnoaL-like"/>
</dbReference>
<evidence type="ECO:0000313" key="3">
    <source>
        <dbReference type="EMBL" id="GAA1541351.1"/>
    </source>
</evidence>
<dbReference type="SUPFAM" id="SSF54427">
    <property type="entry name" value="NTF2-like"/>
    <property type="match status" value="1"/>
</dbReference>